<dbReference type="Proteomes" id="UP001548189">
    <property type="component" value="Unassembled WGS sequence"/>
</dbReference>
<evidence type="ECO:0000313" key="1">
    <source>
        <dbReference type="EMBL" id="MET1253664.1"/>
    </source>
</evidence>
<reference evidence="1 2" key="1">
    <citation type="submission" date="2024-06" db="EMBL/GenBank/DDBJ databases">
        <authorList>
            <person name="Li F."/>
        </authorList>
    </citation>
    <scope>NUCLEOTIDE SEQUENCE [LARGE SCALE GENOMIC DNA]</scope>
    <source>
        <strain evidence="1 2">GXAS 311</strain>
    </source>
</reference>
<evidence type="ECO:0008006" key="3">
    <source>
        <dbReference type="Google" id="ProtNLM"/>
    </source>
</evidence>
<comment type="caution">
    <text evidence="1">The sequence shown here is derived from an EMBL/GenBank/DDBJ whole genome shotgun (WGS) entry which is preliminary data.</text>
</comment>
<protein>
    <recommendedName>
        <fullName evidence="3">Curli production assembly/transport component CsgG</fullName>
    </recommendedName>
</protein>
<name>A0ABV2BNY4_9GAMM</name>
<dbReference type="RefSeq" id="WP_353873205.1">
    <property type="nucleotide sequence ID" value="NZ_JBEVCJ010000001.1"/>
</dbReference>
<sequence>MQSKFIQFVIYLLLSALIACGGPKQALISPAEIQSAQQSGNLLALYDKVSNMVMQNKGSAKEEAIAIQSEIAQLLTQQKKQQVAQVVAQFNQEGSSITREQLLDLKSSVQSMQQWSATDFARISPQINQMLAQINQLIATYMNVAIDPNKEPVAQILALKRAAELAGESQPETSEYQNAHKKMLAQLQSNGNTQLERRNYEQALAAAKGGLLLDANNIQFESLMSQAEAGLFENDFRKAIENGKPESAYQAVIEVSDKPIFLQLKKNMRNSIILLSNYFAGSAQKAYVSGDWVTAYVNFIKGRTIQDKLDIADKGFIQEKKYLDMLMSKVNKGNVAEGQQLILLKIIQEFDDKFPNLQNQLRKIEESIKSRAMTKLSVAAFKEIPATDSVVNSVGRRVGSKLEKILFERLGHEVTIVAQLTTEQSNPYEGLTLKVDGEVLQAAVENSTNIGKRNLRVQTGVNRTETEAYQKWVKRKRGEQPEQYIETPVMENVELTVEHILKHAIAEVAFRIIEPASGTILLTDNFVEESEFSGESINELQKGEFHQPYVRADLPSDITIMDELASKLAERLGNKLAEYLQSPENVFFQKSEDSTAQGNVKLAVEMLANAVTIGEAKGKDVSVWYEKAKRLALQ</sequence>
<accession>A0ABV2BNY4</accession>
<dbReference type="EMBL" id="JBEVCJ010000001">
    <property type="protein sequence ID" value="MET1253664.1"/>
    <property type="molecule type" value="Genomic_DNA"/>
</dbReference>
<keyword evidence="2" id="KW-1185">Reference proteome</keyword>
<organism evidence="1 2">
    <name type="scientific">Aliikangiella maris</name>
    <dbReference type="NCBI Taxonomy" id="3162458"/>
    <lineage>
        <taxon>Bacteria</taxon>
        <taxon>Pseudomonadati</taxon>
        <taxon>Pseudomonadota</taxon>
        <taxon>Gammaproteobacteria</taxon>
        <taxon>Oceanospirillales</taxon>
        <taxon>Pleioneaceae</taxon>
        <taxon>Aliikangiella</taxon>
    </lineage>
</organism>
<dbReference type="PROSITE" id="PS51257">
    <property type="entry name" value="PROKAR_LIPOPROTEIN"/>
    <property type="match status" value="1"/>
</dbReference>
<evidence type="ECO:0000313" key="2">
    <source>
        <dbReference type="Proteomes" id="UP001548189"/>
    </source>
</evidence>
<gene>
    <name evidence="1" type="ORF">ABVT43_00850</name>
</gene>
<proteinExistence type="predicted"/>